<feature type="compositionally biased region" description="Pro residues" evidence="1">
    <location>
        <begin position="1"/>
        <end position="21"/>
    </location>
</feature>
<keyword evidence="4" id="KW-1185">Reference proteome</keyword>
<dbReference type="Proteomes" id="UP001626550">
    <property type="component" value="Unassembled WGS sequence"/>
</dbReference>
<feature type="compositionally biased region" description="Gly residues" evidence="1">
    <location>
        <begin position="81"/>
        <end position="93"/>
    </location>
</feature>
<protein>
    <submittedName>
        <fullName evidence="3">WAS WASL interacting protein, member 3</fullName>
    </submittedName>
</protein>
<feature type="region of interest" description="Disordered" evidence="1">
    <location>
        <begin position="71"/>
        <end position="93"/>
    </location>
</feature>
<dbReference type="Pfam" id="PF02205">
    <property type="entry name" value="WH2"/>
    <property type="match status" value="1"/>
</dbReference>
<dbReference type="AlphaFoldDB" id="A0ABD2PNA7"/>
<feature type="compositionally biased region" description="Basic and acidic residues" evidence="1">
    <location>
        <begin position="41"/>
        <end position="51"/>
    </location>
</feature>
<feature type="region of interest" description="Disordered" evidence="1">
    <location>
        <begin position="1"/>
        <end position="27"/>
    </location>
</feature>
<sequence length="170" mass="17203">MPGPPPPPPPPGPPPPGPKGAPQPGNMALLADIRKGTGLRKVPETEKRDRSAVQVVLPWHPSQLLFSLTFADGDSKSSNGGKSGGAGAQGGAGPAMGGGPMALGGLFAGGMPTLRPAGSKFVSLCSKDHSTSPAAPASKTGFKFLLAQTVCRGRSTTPRKASRKFLLHPL</sequence>
<gene>
    <name evidence="3" type="primary">WIPF3</name>
    <name evidence="3" type="ORF">Ciccas_013284</name>
</gene>
<evidence type="ECO:0000313" key="4">
    <source>
        <dbReference type="Proteomes" id="UP001626550"/>
    </source>
</evidence>
<dbReference type="PROSITE" id="PS51082">
    <property type="entry name" value="WH2"/>
    <property type="match status" value="1"/>
</dbReference>
<evidence type="ECO:0000259" key="2">
    <source>
        <dbReference type="PROSITE" id="PS51082"/>
    </source>
</evidence>
<dbReference type="InterPro" id="IPR003124">
    <property type="entry name" value="WH2_dom"/>
</dbReference>
<evidence type="ECO:0000313" key="3">
    <source>
        <dbReference type="EMBL" id="KAL3308187.1"/>
    </source>
</evidence>
<accession>A0ABD2PNA7</accession>
<dbReference type="EMBL" id="JBJKFK010005682">
    <property type="protein sequence ID" value="KAL3308187.1"/>
    <property type="molecule type" value="Genomic_DNA"/>
</dbReference>
<evidence type="ECO:0000256" key="1">
    <source>
        <dbReference type="SAM" id="MobiDB-lite"/>
    </source>
</evidence>
<comment type="caution">
    <text evidence="3">The sequence shown here is derived from an EMBL/GenBank/DDBJ whole genome shotgun (WGS) entry which is preliminary data.</text>
</comment>
<feature type="domain" description="WH2" evidence="2">
    <location>
        <begin position="25"/>
        <end position="42"/>
    </location>
</feature>
<name>A0ABD2PNA7_9PLAT</name>
<proteinExistence type="predicted"/>
<reference evidence="3 4" key="1">
    <citation type="submission" date="2024-11" db="EMBL/GenBank/DDBJ databases">
        <title>Adaptive evolution of stress response genes in parasites aligns with host niche diversity.</title>
        <authorList>
            <person name="Hahn C."/>
            <person name="Resl P."/>
        </authorList>
    </citation>
    <scope>NUCLEOTIDE SEQUENCE [LARGE SCALE GENOMIC DNA]</scope>
    <source>
        <strain evidence="3">EGGRZ-B1_66</strain>
        <tissue evidence="3">Body</tissue>
    </source>
</reference>
<organism evidence="3 4">
    <name type="scientific">Cichlidogyrus casuarinus</name>
    <dbReference type="NCBI Taxonomy" id="1844966"/>
    <lineage>
        <taxon>Eukaryota</taxon>
        <taxon>Metazoa</taxon>
        <taxon>Spiralia</taxon>
        <taxon>Lophotrochozoa</taxon>
        <taxon>Platyhelminthes</taxon>
        <taxon>Monogenea</taxon>
        <taxon>Monopisthocotylea</taxon>
        <taxon>Dactylogyridea</taxon>
        <taxon>Ancyrocephalidae</taxon>
        <taxon>Cichlidogyrus</taxon>
    </lineage>
</organism>
<feature type="region of interest" description="Disordered" evidence="1">
    <location>
        <begin position="33"/>
        <end position="52"/>
    </location>
</feature>